<dbReference type="PANTHER" id="PTHR35392">
    <property type="entry name" value="ZN(II)2CYS6 TRANSCRIPTION FACTOR (EUROFUNG)-RELATED-RELATED"/>
    <property type="match status" value="1"/>
</dbReference>
<evidence type="ECO:0008006" key="4">
    <source>
        <dbReference type="Google" id="ProtNLM"/>
    </source>
</evidence>
<evidence type="ECO:0000313" key="3">
    <source>
        <dbReference type="Proteomes" id="UP000241462"/>
    </source>
</evidence>
<reference evidence="2 3" key="1">
    <citation type="journal article" date="2018" name="Mycol. Prog.">
        <title>Coniella lustricola, a new species from submerged detritus.</title>
        <authorList>
            <person name="Raudabaugh D.B."/>
            <person name="Iturriaga T."/>
            <person name="Carver A."/>
            <person name="Mondo S."/>
            <person name="Pangilinan J."/>
            <person name="Lipzen A."/>
            <person name="He G."/>
            <person name="Amirebrahimi M."/>
            <person name="Grigoriev I.V."/>
            <person name="Miller A.N."/>
        </authorList>
    </citation>
    <scope>NUCLEOTIDE SEQUENCE [LARGE SCALE GENOMIC DNA]</scope>
    <source>
        <strain evidence="2 3">B22-T-1</strain>
    </source>
</reference>
<keyword evidence="3" id="KW-1185">Reference proteome</keyword>
<sequence length="444" mass="51660">MAYEQFDVYQVSPDDRMPPQTKNHKPQATKRGPFKDPNKRVGTAQTRKIGSCIRCRMQRIRCEFDPEAPDDENAPCDGCKKIVANSKIHRLPCRRWKLVDVRLSKSGNLEWTYRWKDSSSLPEISKWQDCADREVNLNDGFTELIRVKVRQFRLMDGDQKTRKAFNYNTGKTDEIEMKPFALVDVADTKLQYERYLTESQDQIFKRLLGDREKLLWKTYRMAQKRRDAPGSQVTEQERDLLSMTLRLWVAVRLTTRSFEIAGDGKTALGQRPDSKGRILLHPVCGQQLDKVLLDHVLPKLRRETLDSLQTITQSKKPNTWLTTYLVSFILLHNVALITRHDKDRAEKHGGSADKKPLAIWHRADNVKQYHLGANIFLAYFHYCNKGVYPFSDDCKSSDLQTLAKLDQEGVDFVQWTRQQVAMYTSSLRRIGNHERRLSRKMPAD</sequence>
<dbReference type="InParanoid" id="A0A2T3AMK0"/>
<dbReference type="InterPro" id="IPR052973">
    <property type="entry name" value="Fungal_sec-metab_reg_TF"/>
</dbReference>
<gene>
    <name evidence="2" type="ORF">BD289DRAFT_449413</name>
</gene>
<dbReference type="AlphaFoldDB" id="A0A2T3AMK0"/>
<proteinExistence type="predicted"/>
<dbReference type="PANTHER" id="PTHR35392:SF3">
    <property type="entry name" value="ZN(2)-C6 FUNGAL-TYPE DOMAIN-CONTAINING PROTEIN"/>
    <property type="match status" value="1"/>
</dbReference>
<evidence type="ECO:0000313" key="2">
    <source>
        <dbReference type="EMBL" id="PSS03641.1"/>
    </source>
</evidence>
<dbReference type="OrthoDB" id="3474066at2759"/>
<dbReference type="EMBL" id="KZ678374">
    <property type="protein sequence ID" value="PSS03641.1"/>
    <property type="molecule type" value="Genomic_DNA"/>
</dbReference>
<dbReference type="STRING" id="2025994.A0A2T3AMK0"/>
<feature type="region of interest" description="Disordered" evidence="1">
    <location>
        <begin position="1"/>
        <end position="43"/>
    </location>
</feature>
<evidence type="ECO:0000256" key="1">
    <source>
        <dbReference type="SAM" id="MobiDB-lite"/>
    </source>
</evidence>
<accession>A0A2T3AMK0</accession>
<name>A0A2T3AMK0_9PEZI</name>
<organism evidence="2 3">
    <name type="scientific">Coniella lustricola</name>
    <dbReference type="NCBI Taxonomy" id="2025994"/>
    <lineage>
        <taxon>Eukaryota</taxon>
        <taxon>Fungi</taxon>
        <taxon>Dikarya</taxon>
        <taxon>Ascomycota</taxon>
        <taxon>Pezizomycotina</taxon>
        <taxon>Sordariomycetes</taxon>
        <taxon>Sordariomycetidae</taxon>
        <taxon>Diaporthales</taxon>
        <taxon>Schizoparmaceae</taxon>
        <taxon>Coniella</taxon>
    </lineage>
</organism>
<protein>
    <recommendedName>
        <fullName evidence="4">Zn(2)-C6 fungal-type domain-containing protein</fullName>
    </recommendedName>
</protein>
<dbReference type="Proteomes" id="UP000241462">
    <property type="component" value="Unassembled WGS sequence"/>
</dbReference>